<feature type="compositionally biased region" description="Polar residues" evidence="1">
    <location>
        <begin position="37"/>
        <end position="46"/>
    </location>
</feature>
<feature type="compositionally biased region" description="Basic and acidic residues" evidence="1">
    <location>
        <begin position="166"/>
        <end position="210"/>
    </location>
</feature>
<dbReference type="PANTHER" id="PTHR22529:SF1">
    <property type="entry name" value="EPITHELIAL-STROMAL INTERACTION PROTEIN 1"/>
    <property type="match status" value="1"/>
</dbReference>
<feature type="region of interest" description="Disordered" evidence="1">
    <location>
        <begin position="161"/>
        <end position="210"/>
    </location>
</feature>
<organism evidence="2 3">
    <name type="scientific">Pomacea canaliculata</name>
    <name type="common">Golden apple snail</name>
    <dbReference type="NCBI Taxonomy" id="400727"/>
    <lineage>
        <taxon>Eukaryota</taxon>
        <taxon>Metazoa</taxon>
        <taxon>Spiralia</taxon>
        <taxon>Lophotrochozoa</taxon>
        <taxon>Mollusca</taxon>
        <taxon>Gastropoda</taxon>
        <taxon>Caenogastropoda</taxon>
        <taxon>Architaenioglossa</taxon>
        <taxon>Ampullarioidea</taxon>
        <taxon>Ampullariidae</taxon>
        <taxon>Pomacea</taxon>
    </lineage>
</organism>
<dbReference type="Proteomes" id="UP000245119">
    <property type="component" value="Linkage Group LG14"/>
</dbReference>
<dbReference type="AlphaFoldDB" id="A0A2T7NAX9"/>
<dbReference type="OrthoDB" id="10053624at2759"/>
<proteinExistence type="predicted"/>
<reference evidence="2 3" key="1">
    <citation type="submission" date="2018-04" db="EMBL/GenBank/DDBJ databases">
        <title>The genome of golden apple snail Pomacea canaliculata provides insight into stress tolerance and invasive adaptation.</title>
        <authorList>
            <person name="Liu C."/>
            <person name="Liu B."/>
            <person name="Ren Y."/>
            <person name="Zhang Y."/>
            <person name="Wang H."/>
            <person name="Li S."/>
            <person name="Jiang F."/>
            <person name="Yin L."/>
            <person name="Zhang G."/>
            <person name="Qian W."/>
            <person name="Fan W."/>
        </authorList>
    </citation>
    <scope>NUCLEOTIDE SEQUENCE [LARGE SCALE GENOMIC DNA]</scope>
    <source>
        <strain evidence="2">SZHN2017</strain>
        <tissue evidence="2">Muscle</tissue>
    </source>
</reference>
<dbReference type="CDD" id="cd14279">
    <property type="entry name" value="CUE"/>
    <property type="match status" value="1"/>
</dbReference>
<feature type="region of interest" description="Disordered" evidence="1">
    <location>
        <begin position="1"/>
        <end position="86"/>
    </location>
</feature>
<keyword evidence="3" id="KW-1185">Reference proteome</keyword>
<dbReference type="PANTHER" id="PTHR22529">
    <property type="entry name" value="EPITHELIAL-STROMAL INTERACTION PROTEIN 1"/>
    <property type="match status" value="1"/>
</dbReference>
<comment type="caution">
    <text evidence="2">The sequence shown here is derived from an EMBL/GenBank/DDBJ whole genome shotgun (WGS) entry which is preliminary data.</text>
</comment>
<feature type="compositionally biased region" description="Low complexity" evidence="1">
    <location>
        <begin position="230"/>
        <end position="249"/>
    </location>
</feature>
<name>A0A2T7NAX9_POMCA</name>
<protein>
    <recommendedName>
        <fullName evidence="4">CUE domain-containing protein</fullName>
    </recommendedName>
</protein>
<feature type="region of interest" description="Disordered" evidence="1">
    <location>
        <begin position="225"/>
        <end position="295"/>
    </location>
</feature>
<evidence type="ECO:0000313" key="3">
    <source>
        <dbReference type="Proteomes" id="UP000245119"/>
    </source>
</evidence>
<evidence type="ECO:0000256" key="1">
    <source>
        <dbReference type="SAM" id="MobiDB-lite"/>
    </source>
</evidence>
<dbReference type="STRING" id="400727.A0A2T7NAX9"/>
<gene>
    <name evidence="2" type="ORF">C0Q70_20858</name>
</gene>
<evidence type="ECO:0008006" key="4">
    <source>
        <dbReference type="Google" id="ProtNLM"/>
    </source>
</evidence>
<accession>A0A2T7NAX9</accession>
<dbReference type="InterPro" id="IPR026185">
    <property type="entry name" value="EPSTI1"/>
</dbReference>
<dbReference type="EMBL" id="PZQS01000014">
    <property type="protein sequence ID" value="PVD18309.1"/>
    <property type="molecule type" value="Genomic_DNA"/>
</dbReference>
<sequence>MSHTFASRRAATTIRGRGGRPNFSTQAKLQPLAPRGKTTQTKSRVLTNRGRGRTAGRQTGGKTSMDPYQNRQYLGDEEEAGPAQGNSLEQRAVYAGGYTMISPNEKKRQSIAAQAEREALQYEDYKQRNKVTRVSYVGTVGGGQTEWNARQQQAMMHQGLNKTGRLLKEQERKSKLREAEELQLAQKKEAARRQSELNEQRQKDKQDKWKDEMRRVNQSFLNKLEAQAKGSSSRSLGSSAPSGQKNPQAPAKPAPARPTSGRTSAERVYFGASLSTGSEGEAESRDGRQPGSSTQNIARSYISQGISGEEASLYGSQSRLLRERGGVGRQWEFPAQVGNQTYADFDTDDSSDQVYGDSHFQAGAEFDYNVDVLQSILPHMDRLQLAEALQEANGSLNDALELLGI</sequence>
<evidence type="ECO:0000313" key="2">
    <source>
        <dbReference type="EMBL" id="PVD18309.1"/>
    </source>
</evidence>